<gene>
    <name evidence="3" type="ordered locus">Sinac_4481</name>
</gene>
<reference evidence="3 4" key="1">
    <citation type="submission" date="2012-02" db="EMBL/GenBank/DDBJ databases">
        <title>Complete sequence of chromosome of Singulisphaera acidiphila DSM 18658.</title>
        <authorList>
            <consortium name="US DOE Joint Genome Institute (JGI-PGF)"/>
            <person name="Lucas S."/>
            <person name="Copeland A."/>
            <person name="Lapidus A."/>
            <person name="Glavina del Rio T."/>
            <person name="Dalin E."/>
            <person name="Tice H."/>
            <person name="Bruce D."/>
            <person name="Goodwin L."/>
            <person name="Pitluck S."/>
            <person name="Peters L."/>
            <person name="Ovchinnikova G."/>
            <person name="Chertkov O."/>
            <person name="Kyrpides N."/>
            <person name="Mavromatis K."/>
            <person name="Ivanova N."/>
            <person name="Brettin T."/>
            <person name="Detter J.C."/>
            <person name="Han C."/>
            <person name="Larimer F."/>
            <person name="Land M."/>
            <person name="Hauser L."/>
            <person name="Markowitz V."/>
            <person name="Cheng J.-F."/>
            <person name="Hugenholtz P."/>
            <person name="Woyke T."/>
            <person name="Wu D."/>
            <person name="Tindall B."/>
            <person name="Pomrenke H."/>
            <person name="Brambilla E."/>
            <person name="Klenk H.-P."/>
            <person name="Eisen J.A."/>
        </authorList>
    </citation>
    <scope>NUCLEOTIDE SEQUENCE [LARGE SCALE GENOMIC DNA]</scope>
    <source>
        <strain evidence="4">ATCC BAA-1392 / DSM 18658 / VKM B-2454 / MOB10</strain>
    </source>
</reference>
<dbReference type="RefSeq" id="WP_015247785.1">
    <property type="nucleotide sequence ID" value="NC_019892.1"/>
</dbReference>
<dbReference type="InterPro" id="IPR050271">
    <property type="entry name" value="UDP-glycosyltransferase"/>
</dbReference>
<organism evidence="3 4">
    <name type="scientific">Singulisphaera acidiphila (strain ATCC BAA-1392 / DSM 18658 / VKM B-2454 / MOB10)</name>
    <dbReference type="NCBI Taxonomy" id="886293"/>
    <lineage>
        <taxon>Bacteria</taxon>
        <taxon>Pseudomonadati</taxon>
        <taxon>Planctomycetota</taxon>
        <taxon>Planctomycetia</taxon>
        <taxon>Isosphaerales</taxon>
        <taxon>Isosphaeraceae</taxon>
        <taxon>Singulisphaera</taxon>
    </lineage>
</organism>
<dbReference type="SUPFAM" id="SSF53756">
    <property type="entry name" value="UDP-Glycosyltransferase/glycogen phosphorylase"/>
    <property type="match status" value="1"/>
</dbReference>
<accession>L0DH17</accession>
<sequence>MSAIALAKRLRQRGHTIWIISTPDVEEMVRAEEVEFMPVLAGLFRSGSFAKELRFLATLSWFAKLRELRRLTRIYRSIVNRMLASRDNEVDHAFDRIAPDLALFYSDVPNLVVAPLVALRRGLRCAYLTPLFYSYRGPASPPMRAGIVPRPGFWSGLAVRWAWTRFLSKRNTFRRLDIALGLDVNLPQLVRQLAPSQSEAGRPIQWDCFLAPKLSLPEFFLAPRELEFDFEPRAGSHWLGWCFDEDRAEPPFSSEPLDRSRPLVYCAMGTQFLSFVPAPRRRAFLQAVLDACAARPHLQLALATGGALGSEVLELNAPGAIVREHLPQLQMLNHARIMITHCGLHTLMECAARGVPMIAFPLGFDQFGNAARVVYHGLGLRGDFRRATAETIGRLIDEVLNDEAIRQRSAAMAALARNHAPYESEMAALEALAEPS</sequence>
<dbReference type="PANTHER" id="PTHR48043:SF145">
    <property type="entry name" value="FI06409P-RELATED"/>
    <property type="match status" value="1"/>
</dbReference>
<protein>
    <submittedName>
        <fullName evidence="3">Glycosyl transferase, UDP-glucuronosyltransferase</fullName>
    </submittedName>
</protein>
<dbReference type="PANTHER" id="PTHR48043">
    <property type="entry name" value="EG:EG0003.4 PROTEIN-RELATED"/>
    <property type="match status" value="1"/>
</dbReference>
<dbReference type="KEGG" id="saci:Sinac_4481"/>
<evidence type="ECO:0000313" key="4">
    <source>
        <dbReference type="Proteomes" id="UP000010798"/>
    </source>
</evidence>
<dbReference type="AlphaFoldDB" id="L0DH17"/>
<name>L0DH17_SINAD</name>
<proteinExistence type="predicted"/>
<keyword evidence="2 3" id="KW-0808">Transferase</keyword>
<dbReference type="OrthoDB" id="9805366at2"/>
<evidence type="ECO:0000313" key="3">
    <source>
        <dbReference type="EMBL" id="AGA28669.1"/>
    </source>
</evidence>
<evidence type="ECO:0000256" key="1">
    <source>
        <dbReference type="ARBA" id="ARBA00022676"/>
    </source>
</evidence>
<keyword evidence="4" id="KW-1185">Reference proteome</keyword>
<keyword evidence="1" id="KW-0328">Glycosyltransferase</keyword>
<dbReference type="STRING" id="886293.Sinac_4481"/>
<dbReference type="CDD" id="cd03784">
    <property type="entry name" value="GT1_Gtf-like"/>
    <property type="match status" value="1"/>
</dbReference>
<dbReference type="eggNOG" id="COG1819">
    <property type="taxonomic scope" value="Bacteria"/>
</dbReference>
<dbReference type="Pfam" id="PF00201">
    <property type="entry name" value="UDPGT"/>
    <property type="match status" value="1"/>
</dbReference>
<dbReference type="GO" id="GO:0008194">
    <property type="term" value="F:UDP-glycosyltransferase activity"/>
    <property type="evidence" value="ECO:0007669"/>
    <property type="project" value="InterPro"/>
</dbReference>
<evidence type="ECO:0000256" key="2">
    <source>
        <dbReference type="ARBA" id="ARBA00022679"/>
    </source>
</evidence>
<dbReference type="HOGENOM" id="CLU_000537_7_1_0"/>
<dbReference type="Gene3D" id="3.40.50.2000">
    <property type="entry name" value="Glycogen Phosphorylase B"/>
    <property type="match status" value="2"/>
</dbReference>
<dbReference type="Proteomes" id="UP000010798">
    <property type="component" value="Chromosome"/>
</dbReference>
<dbReference type="InterPro" id="IPR002213">
    <property type="entry name" value="UDP_glucos_trans"/>
</dbReference>
<dbReference type="EMBL" id="CP003364">
    <property type="protein sequence ID" value="AGA28669.1"/>
    <property type="molecule type" value="Genomic_DNA"/>
</dbReference>